<dbReference type="EMBL" id="UHBY01000003">
    <property type="protein sequence ID" value="SUL32570.1"/>
    <property type="molecule type" value="Genomic_DNA"/>
</dbReference>
<sequence>MYWKRRENRVLNKPPSAWVILAKPNLGISSPDIFKLINLDKRYDVHTKMCYEALENRDYQQLCQSLSNRLEPISVSKHPQIDKLKNNMLKSGADGALMSGSGPTVYGLARKESQAKIFIMQLTVVVMKCT</sequence>
<evidence type="ECO:0000313" key="7">
    <source>
        <dbReference type="Proteomes" id="UP000254116"/>
    </source>
</evidence>
<keyword evidence="1 6" id="KW-0808">Transferase</keyword>
<dbReference type="Proteomes" id="UP000254116">
    <property type="component" value="Unassembled WGS sequence"/>
</dbReference>
<name>A0A380EE14_STAAU</name>
<feature type="domain" description="GHMP kinase C-terminal" evidence="5">
    <location>
        <begin position="52"/>
        <end position="117"/>
    </location>
</feature>
<evidence type="ECO:0000256" key="2">
    <source>
        <dbReference type="ARBA" id="ARBA00022741"/>
    </source>
</evidence>
<evidence type="ECO:0000313" key="6">
    <source>
        <dbReference type="EMBL" id="SUL32570.1"/>
    </source>
</evidence>
<dbReference type="GO" id="GO:0005524">
    <property type="term" value="F:ATP binding"/>
    <property type="evidence" value="ECO:0007669"/>
    <property type="project" value="UniProtKB-KW"/>
</dbReference>
<dbReference type="InterPro" id="IPR013750">
    <property type="entry name" value="GHMP_kinase_C_dom"/>
</dbReference>
<evidence type="ECO:0000259" key="5">
    <source>
        <dbReference type="Pfam" id="PF08544"/>
    </source>
</evidence>
<dbReference type="AlphaFoldDB" id="A0A380EE14"/>
<dbReference type="PANTHER" id="PTHR43527:SF2">
    <property type="entry name" value="4-DIPHOSPHOCYTIDYL-2-C-METHYL-D-ERYTHRITOL KINASE, CHLOROPLASTIC"/>
    <property type="match status" value="1"/>
</dbReference>
<dbReference type="GO" id="GO:0050515">
    <property type="term" value="F:4-(cytidine 5'-diphospho)-2-C-methyl-D-erythritol kinase activity"/>
    <property type="evidence" value="ECO:0007669"/>
    <property type="project" value="UniProtKB-EC"/>
</dbReference>
<dbReference type="SUPFAM" id="SSF55060">
    <property type="entry name" value="GHMP Kinase, C-terminal domain"/>
    <property type="match status" value="1"/>
</dbReference>
<evidence type="ECO:0000256" key="4">
    <source>
        <dbReference type="ARBA" id="ARBA00022840"/>
    </source>
</evidence>
<evidence type="ECO:0000256" key="1">
    <source>
        <dbReference type="ARBA" id="ARBA00022679"/>
    </source>
</evidence>
<keyword evidence="2" id="KW-0547">Nucleotide-binding</keyword>
<dbReference type="EC" id="2.7.1.148" evidence="6"/>
<dbReference type="PANTHER" id="PTHR43527">
    <property type="entry name" value="4-DIPHOSPHOCYTIDYL-2-C-METHYL-D-ERYTHRITOL KINASE, CHLOROPLASTIC"/>
    <property type="match status" value="1"/>
</dbReference>
<dbReference type="InterPro" id="IPR036554">
    <property type="entry name" value="GHMP_kinase_C_sf"/>
</dbReference>
<dbReference type="Gene3D" id="3.30.70.890">
    <property type="entry name" value="GHMP kinase, C-terminal domain"/>
    <property type="match status" value="1"/>
</dbReference>
<evidence type="ECO:0000256" key="3">
    <source>
        <dbReference type="ARBA" id="ARBA00022777"/>
    </source>
</evidence>
<dbReference type="FunFam" id="3.30.70.890:FF:000006">
    <property type="entry name" value="4-diphosphocytidyl-2-C-methyl-D-erythritol kinase"/>
    <property type="match status" value="1"/>
</dbReference>
<proteinExistence type="predicted"/>
<dbReference type="Pfam" id="PF08544">
    <property type="entry name" value="GHMP_kinases_C"/>
    <property type="match status" value="1"/>
</dbReference>
<keyword evidence="4" id="KW-0067">ATP-binding</keyword>
<protein>
    <submittedName>
        <fullName evidence="6">4-diphosphocytidyl-2-C-methyl-D-erythritol kinase</fullName>
        <ecNumber evidence="6">2.7.1.148</ecNumber>
    </submittedName>
</protein>
<keyword evidence="3 6" id="KW-0418">Kinase</keyword>
<reference evidence="6 7" key="1">
    <citation type="submission" date="2018-06" db="EMBL/GenBank/DDBJ databases">
        <authorList>
            <consortium name="Pathogen Informatics"/>
            <person name="Doyle S."/>
        </authorList>
    </citation>
    <scope>NUCLEOTIDE SEQUENCE [LARGE SCALE GENOMIC DNA]</scope>
    <source>
        <strain evidence="6 7">NCTC10702</strain>
    </source>
</reference>
<gene>
    <name evidence="6" type="ORF">NCTC10702_00891</name>
</gene>
<organism evidence="6 7">
    <name type="scientific">Staphylococcus aureus</name>
    <dbReference type="NCBI Taxonomy" id="1280"/>
    <lineage>
        <taxon>Bacteria</taxon>
        <taxon>Bacillati</taxon>
        <taxon>Bacillota</taxon>
        <taxon>Bacilli</taxon>
        <taxon>Bacillales</taxon>
        <taxon>Staphylococcaceae</taxon>
        <taxon>Staphylococcus</taxon>
    </lineage>
</organism>
<accession>A0A380EE14</accession>